<dbReference type="PANTHER" id="PTHR38826:SF5">
    <property type="entry name" value="RIBONUCLEASE VAPC13"/>
    <property type="match status" value="1"/>
</dbReference>
<dbReference type="Pfam" id="PF01850">
    <property type="entry name" value="PIN"/>
    <property type="match status" value="1"/>
</dbReference>
<evidence type="ECO:0000313" key="2">
    <source>
        <dbReference type="EMBL" id="MBD2860120.1"/>
    </source>
</evidence>
<feature type="domain" description="PIN" evidence="1">
    <location>
        <begin position="6"/>
        <end position="115"/>
    </location>
</feature>
<dbReference type="AlphaFoldDB" id="A0A927GX40"/>
<protein>
    <submittedName>
        <fullName evidence="2">PIN domain-containing protein</fullName>
    </submittedName>
</protein>
<accession>A0A927GX40</accession>
<name>A0A927GX40_9GAMM</name>
<dbReference type="EMBL" id="JACXLD010000012">
    <property type="protein sequence ID" value="MBD2860120.1"/>
    <property type="molecule type" value="Genomic_DNA"/>
</dbReference>
<comment type="caution">
    <text evidence="2">The sequence shown here is derived from an EMBL/GenBank/DDBJ whole genome shotgun (WGS) entry which is preliminary data.</text>
</comment>
<reference evidence="2" key="1">
    <citation type="submission" date="2020-09" db="EMBL/GenBank/DDBJ databases">
        <authorList>
            <person name="Yoon J.-W."/>
        </authorList>
    </citation>
    <scope>NUCLEOTIDE SEQUENCE</scope>
    <source>
        <strain evidence="2">KMU-158</strain>
    </source>
</reference>
<dbReference type="InterPro" id="IPR002716">
    <property type="entry name" value="PIN_dom"/>
</dbReference>
<dbReference type="RefSeq" id="WP_190766605.1">
    <property type="nucleotide sequence ID" value="NZ_JACXLD010000012.1"/>
</dbReference>
<dbReference type="SUPFAM" id="SSF88723">
    <property type="entry name" value="PIN domain-like"/>
    <property type="match status" value="1"/>
</dbReference>
<proteinExistence type="predicted"/>
<gene>
    <name evidence="2" type="ORF">IB286_14040</name>
</gene>
<evidence type="ECO:0000313" key="3">
    <source>
        <dbReference type="Proteomes" id="UP000610558"/>
    </source>
</evidence>
<dbReference type="PANTHER" id="PTHR38826">
    <property type="entry name" value="RIBONUCLEASE VAPC13"/>
    <property type="match status" value="1"/>
</dbReference>
<dbReference type="CDD" id="cd18692">
    <property type="entry name" value="PIN_VapC-like"/>
    <property type="match status" value="1"/>
</dbReference>
<keyword evidence="3" id="KW-1185">Reference proteome</keyword>
<dbReference type="Proteomes" id="UP000610558">
    <property type="component" value="Unassembled WGS sequence"/>
</dbReference>
<organism evidence="2 3">
    <name type="scientific">Spongiibacter pelagi</name>
    <dbReference type="NCBI Taxonomy" id="2760804"/>
    <lineage>
        <taxon>Bacteria</taxon>
        <taxon>Pseudomonadati</taxon>
        <taxon>Pseudomonadota</taxon>
        <taxon>Gammaproteobacteria</taxon>
        <taxon>Cellvibrionales</taxon>
        <taxon>Spongiibacteraceae</taxon>
        <taxon>Spongiibacter</taxon>
    </lineage>
</organism>
<evidence type="ECO:0000259" key="1">
    <source>
        <dbReference type="Pfam" id="PF01850"/>
    </source>
</evidence>
<dbReference type="InterPro" id="IPR052106">
    <property type="entry name" value="PINc/VapC_TA"/>
</dbReference>
<dbReference type="InterPro" id="IPR029060">
    <property type="entry name" value="PIN-like_dom_sf"/>
</dbReference>
<sequence>MKDKPFLDTNIIIYLLSADDYKADLSEQIVTRGGTVSVQVLNEFLSVATRKLGLTQQESADVLNAVRRSCNVIPLTLETHDLGVDLIDRYGFSIYDAMIVAAALTSGAKTLYSEDMQNGLLVDNCLRIVNPYATR</sequence>
<dbReference type="Gene3D" id="3.40.50.1010">
    <property type="entry name" value="5'-nuclease"/>
    <property type="match status" value="1"/>
</dbReference>